<sequence>MTPALRRSQSRSLALVVAVAVGALAACTSDGGDATPAAASAASSAAVASWKPAPADPRSWAPAPTTRNGLSTIAEQKDGKLVLHTEHGDVDFWSGVNLGSTTPGHSPGELAISREEYRRWFTQMGQMGIHTLRIYTIHSPVMYEELKAHNEAHPDAPIYLVQGIYLPDESYIETHDLFEAESTKAMVEEVRDASAAVHGDLTRAPRTGRSSGTWTADVSQWVAAWIVGVEWDGEAVKASDARNADQPLHRGKHFANTADASPTERWVAARMDELAGAEARRGLSAPVAFVNWPTADPLRHPAEPLDLEDLAGVDANHVLPTKAWPGGTFASFHAYPYYPDFLRHQPSYKKAADPYLAYLLDLKKHFAPHMPLMVTEFGVPSSLGSAHLGTKGRDQGDHSEQEALAMDAAMLEQFKEIGLAGGLLFSWVDEWFKFTWNTLPRHAVVDGERRSLWHDALTNEQHFGLVAQDPTRTGARVAWESRTGVQRVTVDHDESWVHLTIALDRAPVAPVRVGFDVVPGGLALPAGAGKAGGVNDYALTVDPSKQTATMVVDGAIDPVKLDRLKAYVPEAGPDGWSVQRLTTNRSYLLPLTQQRTPAEFLEIGKLRRGSWDPASPAFDDRSTWQLDGSTLTLRLPWAMLGLGDPSSKTAVVPRNGEPVGVKVQDIGVVVDAGAGGTATARIGWDAWNQARHTERVKAGAQSFIDALVTVSR</sequence>
<gene>
    <name evidence="2" type="ORF">GCM10009867_03940</name>
</gene>
<dbReference type="RefSeq" id="WP_344189739.1">
    <property type="nucleotide sequence ID" value="NZ_BAAARN010000001.1"/>
</dbReference>
<evidence type="ECO:0000313" key="2">
    <source>
        <dbReference type="EMBL" id="GAA2731102.1"/>
    </source>
</evidence>
<feature type="signal peptide" evidence="1">
    <location>
        <begin position="1"/>
        <end position="25"/>
    </location>
</feature>
<name>A0ABP6GTN0_9MICO</name>
<accession>A0ABP6GTN0</accession>
<evidence type="ECO:0000256" key="1">
    <source>
        <dbReference type="SAM" id="SignalP"/>
    </source>
</evidence>
<protein>
    <submittedName>
        <fullName evidence="2">Uncharacterized protein</fullName>
    </submittedName>
</protein>
<dbReference type="PROSITE" id="PS51257">
    <property type="entry name" value="PROKAR_LIPOPROTEIN"/>
    <property type="match status" value="1"/>
</dbReference>
<organism evidence="2 3">
    <name type="scientific">Pedococcus aerophilus</name>
    <dbReference type="NCBI Taxonomy" id="436356"/>
    <lineage>
        <taxon>Bacteria</taxon>
        <taxon>Bacillati</taxon>
        <taxon>Actinomycetota</taxon>
        <taxon>Actinomycetes</taxon>
        <taxon>Micrococcales</taxon>
        <taxon>Intrasporangiaceae</taxon>
        <taxon>Pedococcus</taxon>
    </lineage>
</organism>
<comment type="caution">
    <text evidence="2">The sequence shown here is derived from an EMBL/GenBank/DDBJ whole genome shotgun (WGS) entry which is preliminary data.</text>
</comment>
<dbReference type="Proteomes" id="UP001501326">
    <property type="component" value="Unassembled WGS sequence"/>
</dbReference>
<reference evidence="3" key="1">
    <citation type="journal article" date="2019" name="Int. J. Syst. Evol. Microbiol.">
        <title>The Global Catalogue of Microorganisms (GCM) 10K type strain sequencing project: providing services to taxonomists for standard genome sequencing and annotation.</title>
        <authorList>
            <consortium name="The Broad Institute Genomics Platform"/>
            <consortium name="The Broad Institute Genome Sequencing Center for Infectious Disease"/>
            <person name="Wu L."/>
            <person name="Ma J."/>
        </authorList>
    </citation>
    <scope>NUCLEOTIDE SEQUENCE [LARGE SCALE GENOMIC DNA]</scope>
    <source>
        <strain evidence="3">JCM 16378</strain>
    </source>
</reference>
<dbReference type="SUPFAM" id="SSF51445">
    <property type="entry name" value="(Trans)glycosidases"/>
    <property type="match status" value="1"/>
</dbReference>
<evidence type="ECO:0000313" key="3">
    <source>
        <dbReference type="Proteomes" id="UP001501326"/>
    </source>
</evidence>
<feature type="chain" id="PRO_5045079761" evidence="1">
    <location>
        <begin position="26"/>
        <end position="712"/>
    </location>
</feature>
<keyword evidence="1" id="KW-0732">Signal</keyword>
<dbReference type="EMBL" id="BAAARN010000001">
    <property type="protein sequence ID" value="GAA2731102.1"/>
    <property type="molecule type" value="Genomic_DNA"/>
</dbReference>
<proteinExistence type="predicted"/>
<keyword evidence="3" id="KW-1185">Reference proteome</keyword>
<dbReference type="InterPro" id="IPR017853">
    <property type="entry name" value="GH"/>
</dbReference>
<dbReference type="Gene3D" id="3.20.20.80">
    <property type="entry name" value="Glycosidases"/>
    <property type="match status" value="1"/>
</dbReference>